<name>A0AA40P7E3_9PSED</name>
<gene>
    <name evidence="1" type="ORF">ALO43_101093</name>
</gene>
<dbReference type="RefSeq" id="WP_226992658.1">
    <property type="nucleotide sequence ID" value="NZ_JANAKJ010000004.1"/>
</dbReference>
<reference evidence="1 2" key="1">
    <citation type="submission" date="2015-09" db="EMBL/GenBank/DDBJ databases">
        <title>Genome announcement of multiple Pseudomonas syringae strains.</title>
        <authorList>
            <person name="Thakur S."/>
            <person name="Wang P.W."/>
            <person name="Gong Y."/>
            <person name="Weir B.S."/>
            <person name="Guttman D.S."/>
        </authorList>
    </citation>
    <scope>NUCLEOTIDE SEQUENCE [LARGE SCALE GENOMIC DNA]</scope>
    <source>
        <strain evidence="1 2">ICMP9151</strain>
    </source>
</reference>
<organism evidence="1 2">
    <name type="scientific">Pseudomonas tremae</name>
    <dbReference type="NCBI Taxonomy" id="200454"/>
    <lineage>
        <taxon>Bacteria</taxon>
        <taxon>Pseudomonadati</taxon>
        <taxon>Pseudomonadota</taxon>
        <taxon>Gammaproteobacteria</taxon>
        <taxon>Pseudomonadales</taxon>
        <taxon>Pseudomonadaceae</taxon>
        <taxon>Pseudomonas</taxon>
    </lineage>
</organism>
<accession>A0AA40P7E3</accession>
<evidence type="ECO:0000313" key="1">
    <source>
        <dbReference type="EMBL" id="KPZ06043.1"/>
    </source>
</evidence>
<comment type="caution">
    <text evidence="1">The sequence shown here is derived from an EMBL/GenBank/DDBJ whole genome shotgun (WGS) entry which is preliminary data.</text>
</comment>
<dbReference type="AlphaFoldDB" id="A0AA40P7E3"/>
<dbReference type="GeneID" id="69313938"/>
<dbReference type="EMBL" id="LJRO01000074">
    <property type="protein sequence ID" value="KPZ06043.1"/>
    <property type="molecule type" value="Genomic_DNA"/>
</dbReference>
<evidence type="ECO:0000313" key="2">
    <source>
        <dbReference type="Proteomes" id="UP000050523"/>
    </source>
</evidence>
<protein>
    <submittedName>
        <fullName evidence="1">ORF4-like protein</fullName>
    </submittedName>
</protein>
<dbReference type="Proteomes" id="UP000050523">
    <property type="component" value="Unassembled WGS sequence"/>
</dbReference>
<sequence>MKVGIAVTITFGAFVKWMPNSDTGKDKSQDIYKFSQGAAIIEQFGNAHLRRVKLWRRPRLRGTKSASKSTQAYVIGRYNKGSEFRAAELLCRTCERRHCAMDQFLEAGMQTYIPYPKNPPTVGTVLLTSYGSFAHENEIPKSCAADALRVGKELADGFDGEVHHLGALMLMISDFPAEPLLKASAAKKGSLLGITSLGYLLSYGSTGEKAKRIIEAGCGIFLVRVSGDIENPKAKIEVYSSWSEYQKFLEPILKTGDFYPVKTSSFSE</sequence>
<proteinExistence type="predicted"/>